<reference evidence="1" key="3">
    <citation type="submission" date="2021-06" db="EMBL/GenBank/DDBJ databases">
        <title>Chromosome-level genome assembly for S. haematobium.</title>
        <authorList>
            <person name="Stroehlein A.J."/>
        </authorList>
    </citation>
    <scope>NUCLEOTIDE SEQUENCE</scope>
</reference>
<dbReference type="GeneID" id="24592880"/>
<dbReference type="Proteomes" id="UP000471633">
    <property type="component" value="Unassembled WGS sequence"/>
</dbReference>
<reference evidence="1" key="1">
    <citation type="journal article" date="2012" name="Nat. Genet.">
        <title>Whole-genome sequence of Schistosoma haematobium.</title>
        <authorList>
            <person name="Young N.D."/>
            <person name="Jex A.R."/>
            <person name="Li B."/>
            <person name="Liu S."/>
            <person name="Yang L."/>
            <person name="Xiong Z."/>
            <person name="Li Y."/>
            <person name="Cantacessi C."/>
            <person name="Hall R.S."/>
            <person name="Xu X."/>
            <person name="Chen F."/>
            <person name="Wu X."/>
            <person name="Zerlotini A."/>
            <person name="Oliveira G."/>
            <person name="Hofmann A."/>
            <person name="Zhang G."/>
            <person name="Fang X."/>
            <person name="Kang Y."/>
            <person name="Campbell B.E."/>
            <person name="Loukas A."/>
            <person name="Ranganathan S."/>
            <person name="Rollinson D."/>
            <person name="Rinaldi G."/>
            <person name="Brindley P.J."/>
            <person name="Yang H."/>
            <person name="Wang J."/>
            <person name="Wang J."/>
            <person name="Gasser R.B."/>
        </authorList>
    </citation>
    <scope>NUCLEOTIDE SEQUENCE</scope>
</reference>
<evidence type="ECO:0000313" key="1">
    <source>
        <dbReference type="EMBL" id="KAH9595377.1"/>
    </source>
</evidence>
<dbReference type="EMBL" id="AMPZ03000001">
    <property type="protein sequence ID" value="KAH9595377.1"/>
    <property type="molecule type" value="Genomic_DNA"/>
</dbReference>
<protein>
    <submittedName>
        <fullName evidence="1">Nitrogen permease regulator-like 3, variant 4</fullName>
    </submittedName>
</protein>
<gene>
    <name evidence="1" type="primary">NPRL3_1</name>
    <name evidence="1" type="ORF">MS3_00001447</name>
</gene>
<comment type="caution">
    <text evidence="1">The sequence shown here is derived from an EMBL/GenBank/DDBJ whole genome shotgun (WGS) entry which is preliminary data.</text>
</comment>
<dbReference type="RefSeq" id="XP_051074309.1">
    <property type="nucleotide sequence ID" value="XM_051208902.1"/>
</dbReference>
<evidence type="ECO:0000313" key="2">
    <source>
        <dbReference type="Proteomes" id="UP000471633"/>
    </source>
</evidence>
<organism evidence="1 2">
    <name type="scientific">Schistosoma haematobium</name>
    <name type="common">Blood fluke</name>
    <dbReference type="NCBI Taxonomy" id="6185"/>
    <lineage>
        <taxon>Eukaryota</taxon>
        <taxon>Metazoa</taxon>
        <taxon>Spiralia</taxon>
        <taxon>Lophotrochozoa</taxon>
        <taxon>Platyhelminthes</taxon>
        <taxon>Trematoda</taxon>
        <taxon>Digenea</taxon>
        <taxon>Strigeidida</taxon>
        <taxon>Schistosomatoidea</taxon>
        <taxon>Schistosomatidae</taxon>
        <taxon>Schistosoma</taxon>
    </lineage>
</organism>
<dbReference type="AlphaFoldDB" id="A0A922LWU7"/>
<dbReference type="CTD" id="24592880"/>
<keyword evidence="2" id="KW-1185">Reference proteome</keyword>
<proteinExistence type="predicted"/>
<sequence>MFFNESSFGNGPITAGLNQNFMGSADRTLNNCPTICSNINSSLCTTSSLSPSNPVGGVTTNLSNPNIVLGSLYSTDPSLQVPSTESPLIGNLGISNIEGIPANVLLSLLHQQTQALQRKIYIKLDHNIFIGAAFNLSPSDIETIGLIEDTEDCNTKSCDNELSRTTMISFTVGFLMDSSAPPSVLSYLTELSRLVSDCCWLYLPSNHFIH</sequence>
<accession>A0A922LWU7</accession>
<reference evidence="1" key="2">
    <citation type="journal article" date="2019" name="Gigascience">
        <title>High-quality Schistosoma haematobium genome achieved by single-molecule and long-range sequencing.</title>
        <authorList>
            <person name="Stroehlein A.J."/>
            <person name="Korhonen P.K."/>
            <person name="Chong T.M."/>
            <person name="Lim Y.L."/>
            <person name="Chan K.G."/>
            <person name="Webster B."/>
            <person name="Rollinson D."/>
            <person name="Brindley P.J."/>
            <person name="Gasser R.B."/>
            <person name="Young N.D."/>
        </authorList>
    </citation>
    <scope>NUCLEOTIDE SEQUENCE</scope>
</reference>
<reference evidence="1" key="4">
    <citation type="journal article" date="2022" name="PLoS Pathog.">
        <title>Chromosome-level genome of Schistosoma haematobium underpins genome-wide explorations of molecular variation.</title>
        <authorList>
            <person name="Stroehlein A.J."/>
            <person name="Korhonen P.K."/>
            <person name="Lee V.V."/>
            <person name="Ralph S.A."/>
            <person name="Mentink-Kane M."/>
            <person name="You H."/>
            <person name="McManus D.P."/>
            <person name="Tchuente L.T."/>
            <person name="Stothard J.R."/>
            <person name="Kaur P."/>
            <person name="Dudchenko O."/>
            <person name="Aiden E.L."/>
            <person name="Yang B."/>
            <person name="Yang H."/>
            <person name="Emery A.M."/>
            <person name="Webster B.L."/>
            <person name="Brindley P.J."/>
            <person name="Rollinson D."/>
            <person name="Chang B.C.H."/>
            <person name="Gasser R.B."/>
            <person name="Young N.D."/>
        </authorList>
    </citation>
    <scope>NUCLEOTIDE SEQUENCE</scope>
</reference>
<name>A0A922LWU7_SCHHA</name>